<dbReference type="SUPFAM" id="SSF161098">
    <property type="entry name" value="MetI-like"/>
    <property type="match status" value="1"/>
</dbReference>
<evidence type="ECO:0000256" key="5">
    <source>
        <dbReference type="ARBA" id="ARBA00022989"/>
    </source>
</evidence>
<dbReference type="InterPro" id="IPR000515">
    <property type="entry name" value="MetI-like"/>
</dbReference>
<dbReference type="Proteomes" id="UP000220611">
    <property type="component" value="Unassembled WGS sequence"/>
</dbReference>
<dbReference type="AlphaFoldDB" id="A7VRB8"/>
<evidence type="ECO:0000259" key="8">
    <source>
        <dbReference type="PROSITE" id="PS50928"/>
    </source>
</evidence>
<dbReference type="PROSITE" id="PS50928">
    <property type="entry name" value="ABC_TM1"/>
    <property type="match status" value="1"/>
</dbReference>
<protein>
    <submittedName>
        <fullName evidence="9">ABC transporter, permease protein</fullName>
    </submittedName>
    <submittedName>
        <fullName evidence="10">Sugar ABC transporter permease</fullName>
    </submittedName>
</protein>
<feature type="transmembrane region" description="Helical" evidence="7">
    <location>
        <begin position="269"/>
        <end position="291"/>
    </location>
</feature>
<evidence type="ECO:0000256" key="3">
    <source>
        <dbReference type="ARBA" id="ARBA00022475"/>
    </source>
</evidence>
<keyword evidence="5 7" id="KW-1133">Transmembrane helix</keyword>
<evidence type="ECO:0000313" key="9">
    <source>
        <dbReference type="EMBL" id="EDO62240.1"/>
    </source>
</evidence>
<dbReference type="InterPro" id="IPR035906">
    <property type="entry name" value="MetI-like_sf"/>
</dbReference>
<dbReference type="GO" id="GO:0005886">
    <property type="term" value="C:plasma membrane"/>
    <property type="evidence" value="ECO:0007669"/>
    <property type="project" value="UniProtKB-SubCell"/>
</dbReference>
<feature type="domain" description="ABC transmembrane type-1" evidence="8">
    <location>
        <begin position="77"/>
        <end position="290"/>
    </location>
</feature>
<feature type="transmembrane region" description="Helical" evidence="7">
    <location>
        <begin position="81"/>
        <end position="103"/>
    </location>
</feature>
<sequence length="299" mass="33490">MPALLKKLDRYWNRPGRAAYIFILPSLVLLFIFAFIPLCASIVIGFMHMDIYFSDVHFDGFNNFVRAFQDERFWNALKNTLLFAIIEMVLQIVVGLLVANALVSSTFFNKFSRTILFIPVVISTAATGVMFGLLLDETIGYIPYLCGMLGFPDATFFRNASTAMGTIIAMTVWKNFGYTMSILVVGIQGVSQSYYEAARIDGASKVQQFFYITLPGILPNLGFCIITNLIGALQVFDQVFVTTQGGPQYTTETLVFYIYKTGFRDPFDLGYASAMSVLLLIAILILAVPVYKKMFMSKD</sequence>
<dbReference type="eggNOG" id="COG1175">
    <property type="taxonomic scope" value="Bacteria"/>
</dbReference>
<dbReference type="InterPro" id="IPR051393">
    <property type="entry name" value="ABC_transporter_permease"/>
</dbReference>
<dbReference type="HOGENOM" id="CLU_016047_0_2_9"/>
<comment type="similarity">
    <text evidence="7">Belongs to the binding-protein-dependent transport system permease family.</text>
</comment>
<keyword evidence="6 7" id="KW-0472">Membrane</keyword>
<dbReference type="Proteomes" id="UP000003490">
    <property type="component" value="Unassembled WGS sequence"/>
</dbReference>
<feature type="transmembrane region" description="Helical" evidence="7">
    <location>
        <begin position="21"/>
        <end position="47"/>
    </location>
</feature>
<evidence type="ECO:0000313" key="10">
    <source>
        <dbReference type="EMBL" id="PEQ24965.1"/>
    </source>
</evidence>
<keyword evidence="3" id="KW-1003">Cell membrane</keyword>
<gene>
    <name evidence="10" type="ORF">CH238_05850</name>
    <name evidence="9" type="ORF">CLOLEP_01101</name>
</gene>
<dbReference type="Pfam" id="PF00528">
    <property type="entry name" value="BPD_transp_1"/>
    <property type="match status" value="1"/>
</dbReference>
<dbReference type="PANTHER" id="PTHR30193">
    <property type="entry name" value="ABC TRANSPORTER PERMEASE PROTEIN"/>
    <property type="match status" value="1"/>
</dbReference>
<name>A7VRB8_9FIRM</name>
<dbReference type="EMBL" id="ABCB02000016">
    <property type="protein sequence ID" value="EDO62240.1"/>
    <property type="molecule type" value="Genomic_DNA"/>
</dbReference>
<evidence type="ECO:0000313" key="11">
    <source>
        <dbReference type="Proteomes" id="UP000003490"/>
    </source>
</evidence>
<reference evidence="9 11" key="1">
    <citation type="submission" date="2007-08" db="EMBL/GenBank/DDBJ databases">
        <title>Draft genome sequence of Clostridium leptum (DSM 753).</title>
        <authorList>
            <person name="Sudarsanam P."/>
            <person name="Ley R."/>
            <person name="Guruge J."/>
            <person name="Turnbaugh P.J."/>
            <person name="Mahowald M."/>
            <person name="Liep D."/>
            <person name="Gordon J."/>
        </authorList>
    </citation>
    <scope>NUCLEOTIDE SEQUENCE [LARGE SCALE GENOMIC DNA]</scope>
    <source>
        <strain evidence="9 11">DSM 753</strain>
    </source>
</reference>
<reference evidence="10 12" key="3">
    <citation type="submission" date="2017-07" db="EMBL/GenBank/DDBJ databases">
        <title>Prevalence of linear plasmids in Cutibacterium (Propionibacterium) acnes isolates obtained from prostatic tissue.</title>
        <authorList>
            <person name="Davidsson S."/>
            <person name="Carlsson J."/>
            <person name="Molling P."/>
            <person name="Andren O."/>
            <person name="Andersson S.-O."/>
            <person name="Brzuszkiewicz E."/>
            <person name="Poehlein A."/>
            <person name="Al-Zeer M."/>
            <person name="Brinkmann V."/>
            <person name="Scavenius C."/>
            <person name="Nazipi S."/>
            <person name="Soderquist B."/>
            <person name="Bruggemann H."/>
        </authorList>
    </citation>
    <scope>NUCLEOTIDE SEQUENCE [LARGE SCALE GENOMIC DNA]</scope>
    <source>
        <strain evidence="10 12">DSM 753</strain>
    </source>
</reference>
<feature type="transmembrane region" description="Helical" evidence="7">
    <location>
        <begin position="115"/>
        <end position="135"/>
    </location>
</feature>
<evidence type="ECO:0000256" key="1">
    <source>
        <dbReference type="ARBA" id="ARBA00004651"/>
    </source>
</evidence>
<evidence type="ECO:0000256" key="6">
    <source>
        <dbReference type="ARBA" id="ARBA00023136"/>
    </source>
</evidence>
<comment type="subcellular location">
    <subcellularLocation>
        <location evidence="1 7">Cell membrane</location>
        <topology evidence="1 7">Multi-pass membrane protein</topology>
    </subcellularLocation>
</comment>
<evidence type="ECO:0000256" key="4">
    <source>
        <dbReference type="ARBA" id="ARBA00022692"/>
    </source>
</evidence>
<keyword evidence="4 7" id="KW-0812">Transmembrane</keyword>
<evidence type="ECO:0000256" key="7">
    <source>
        <dbReference type="RuleBase" id="RU363032"/>
    </source>
</evidence>
<dbReference type="SUPFAM" id="SSF160964">
    <property type="entry name" value="MalF N-terminal region-like"/>
    <property type="match status" value="1"/>
</dbReference>
<reference evidence="9 11" key="2">
    <citation type="submission" date="2007-08" db="EMBL/GenBank/DDBJ databases">
        <authorList>
            <person name="Fulton L."/>
            <person name="Clifton S."/>
            <person name="Fulton B."/>
            <person name="Xu J."/>
            <person name="Minx P."/>
            <person name="Pepin K.H."/>
            <person name="Johnson M."/>
            <person name="Thiruvilangam P."/>
            <person name="Bhonagiri V."/>
            <person name="Nash W.E."/>
            <person name="Wang C."/>
            <person name="Mardis E.R."/>
            <person name="Wilson R.K."/>
        </authorList>
    </citation>
    <scope>NUCLEOTIDE SEQUENCE [LARGE SCALE GENOMIC DNA]</scope>
    <source>
        <strain evidence="9 11">DSM 753</strain>
    </source>
</reference>
<dbReference type="GO" id="GO:0055085">
    <property type="term" value="P:transmembrane transport"/>
    <property type="evidence" value="ECO:0007669"/>
    <property type="project" value="InterPro"/>
</dbReference>
<dbReference type="Gene3D" id="1.10.3720.10">
    <property type="entry name" value="MetI-like"/>
    <property type="match status" value="1"/>
</dbReference>
<keyword evidence="12" id="KW-1185">Reference proteome</keyword>
<keyword evidence="2 7" id="KW-0813">Transport</keyword>
<dbReference type="PANTHER" id="PTHR30193:SF37">
    <property type="entry name" value="INNER MEMBRANE ABC TRANSPORTER PERMEASE PROTEIN YCJO"/>
    <property type="match status" value="1"/>
</dbReference>
<evidence type="ECO:0000313" key="12">
    <source>
        <dbReference type="Proteomes" id="UP000220611"/>
    </source>
</evidence>
<dbReference type="OrthoDB" id="367897at2"/>
<organism evidence="9 11">
    <name type="scientific">[Clostridium] leptum DSM 753</name>
    <dbReference type="NCBI Taxonomy" id="428125"/>
    <lineage>
        <taxon>Bacteria</taxon>
        <taxon>Bacillati</taxon>
        <taxon>Bacillota</taxon>
        <taxon>Clostridia</taxon>
        <taxon>Eubacteriales</taxon>
        <taxon>Oscillospiraceae</taxon>
        <taxon>Oscillospiraceae incertae sedis</taxon>
    </lineage>
</organism>
<comment type="caution">
    <text evidence="9">The sequence shown here is derived from an EMBL/GenBank/DDBJ whole genome shotgun (WGS) entry which is preliminary data.</text>
</comment>
<evidence type="ECO:0000256" key="2">
    <source>
        <dbReference type="ARBA" id="ARBA00022448"/>
    </source>
</evidence>
<accession>A7VRB8</accession>
<dbReference type="EMBL" id="NOXF01000003">
    <property type="protein sequence ID" value="PEQ24965.1"/>
    <property type="molecule type" value="Genomic_DNA"/>
</dbReference>
<dbReference type="CDD" id="cd06261">
    <property type="entry name" value="TM_PBP2"/>
    <property type="match status" value="1"/>
</dbReference>
<proteinExistence type="inferred from homology"/>
<feature type="transmembrane region" description="Helical" evidence="7">
    <location>
        <begin position="209"/>
        <end position="230"/>
    </location>
</feature>